<feature type="compositionally biased region" description="Acidic residues" evidence="1">
    <location>
        <begin position="208"/>
        <end position="217"/>
    </location>
</feature>
<dbReference type="Proteomes" id="UP001172673">
    <property type="component" value="Unassembled WGS sequence"/>
</dbReference>
<protein>
    <submittedName>
        <fullName evidence="2">Uncharacterized protein</fullName>
    </submittedName>
</protein>
<feature type="compositionally biased region" description="Basic and acidic residues" evidence="1">
    <location>
        <begin position="148"/>
        <end position="159"/>
    </location>
</feature>
<evidence type="ECO:0000313" key="2">
    <source>
        <dbReference type="EMBL" id="KAJ9602195.1"/>
    </source>
</evidence>
<feature type="compositionally biased region" description="Polar residues" evidence="1">
    <location>
        <begin position="167"/>
        <end position="176"/>
    </location>
</feature>
<gene>
    <name evidence="2" type="ORF">H2200_013315</name>
</gene>
<accession>A0AA39CBB3</accession>
<keyword evidence="3" id="KW-1185">Reference proteome</keyword>
<comment type="caution">
    <text evidence="2">The sequence shown here is derived from an EMBL/GenBank/DDBJ whole genome shotgun (WGS) entry which is preliminary data.</text>
</comment>
<feature type="compositionally biased region" description="Polar residues" evidence="1">
    <location>
        <begin position="1"/>
        <end position="20"/>
    </location>
</feature>
<evidence type="ECO:0000313" key="3">
    <source>
        <dbReference type="Proteomes" id="UP001172673"/>
    </source>
</evidence>
<dbReference type="EMBL" id="JAPDRK010000028">
    <property type="protein sequence ID" value="KAJ9602195.1"/>
    <property type="molecule type" value="Genomic_DNA"/>
</dbReference>
<proteinExistence type="predicted"/>
<feature type="compositionally biased region" description="Polar residues" evidence="1">
    <location>
        <begin position="119"/>
        <end position="143"/>
    </location>
</feature>
<dbReference type="AlphaFoldDB" id="A0AA39CBB3"/>
<name>A0AA39CBB3_9EURO</name>
<reference evidence="2" key="1">
    <citation type="submission" date="2022-10" db="EMBL/GenBank/DDBJ databases">
        <title>Culturing micro-colonial fungi from biological soil crusts in the Mojave desert and describing Neophaeococcomyces mojavensis, and introducing the new genera and species Taxawa tesnikishii.</title>
        <authorList>
            <person name="Kurbessoian T."/>
            <person name="Stajich J.E."/>
        </authorList>
    </citation>
    <scope>NUCLEOTIDE SEQUENCE</scope>
    <source>
        <strain evidence="2">TK_41</strain>
    </source>
</reference>
<feature type="compositionally biased region" description="Basic residues" evidence="1">
    <location>
        <begin position="285"/>
        <end position="297"/>
    </location>
</feature>
<feature type="compositionally biased region" description="Low complexity" evidence="1">
    <location>
        <begin position="34"/>
        <end position="53"/>
    </location>
</feature>
<feature type="compositionally biased region" description="Polar residues" evidence="1">
    <location>
        <begin position="65"/>
        <end position="85"/>
    </location>
</feature>
<feature type="region of interest" description="Disordered" evidence="1">
    <location>
        <begin position="1"/>
        <end position="297"/>
    </location>
</feature>
<sequence length="297" mass="32000">MAGFNTPQLARTPSSQQPKEMSSRLLNMKFMQRAAAVSPTTSTPASATAHTPSIEPSAKRRRIESTTSSPAYSVPGTPTNESVNGLTAPGTARGGVSTFTRAGADTEWVVDVRLPPLQDKTNSTQKNNHNAKTNEVNGSTSRFSALAQRDEETSDHSSEESDIWNPAQPSGRQTFGSFKKRKSRIVPSKDQTHDDNDQDLSSASGSDDGSDSGEASDSENALNSDEEMRNVRRAIERKHRSMQGLGPPGRTGQSAFSKNGPARGAGPLDRGQRGQKRGREDGSYKQKKKAKNARKTI</sequence>
<evidence type="ECO:0000256" key="1">
    <source>
        <dbReference type="SAM" id="MobiDB-lite"/>
    </source>
</evidence>
<organism evidence="2 3">
    <name type="scientific">Cladophialophora chaetospira</name>
    <dbReference type="NCBI Taxonomy" id="386627"/>
    <lineage>
        <taxon>Eukaryota</taxon>
        <taxon>Fungi</taxon>
        <taxon>Dikarya</taxon>
        <taxon>Ascomycota</taxon>
        <taxon>Pezizomycotina</taxon>
        <taxon>Eurotiomycetes</taxon>
        <taxon>Chaetothyriomycetidae</taxon>
        <taxon>Chaetothyriales</taxon>
        <taxon>Herpotrichiellaceae</taxon>
        <taxon>Cladophialophora</taxon>
    </lineage>
</organism>